<comment type="subcellular location">
    <subcellularLocation>
        <location evidence="1">Cell membrane</location>
        <topology evidence="1">Multi-pass membrane protein</topology>
    </subcellularLocation>
</comment>
<keyword evidence="4 10" id="KW-0812">Transmembrane</keyword>
<reference evidence="12" key="1">
    <citation type="submission" date="2025-08" db="UniProtKB">
        <authorList>
            <consortium name="RefSeq"/>
        </authorList>
    </citation>
    <scope>IDENTIFICATION</scope>
    <source>
        <tissue evidence="12">Whole body</tissue>
    </source>
</reference>
<organism evidence="11 12">
    <name type="scientific">Polistes dominula</name>
    <name type="common">European paper wasp</name>
    <name type="synonym">Vespa dominula</name>
    <dbReference type="NCBI Taxonomy" id="743375"/>
    <lineage>
        <taxon>Eukaryota</taxon>
        <taxon>Metazoa</taxon>
        <taxon>Ecdysozoa</taxon>
        <taxon>Arthropoda</taxon>
        <taxon>Hexapoda</taxon>
        <taxon>Insecta</taxon>
        <taxon>Pterygota</taxon>
        <taxon>Neoptera</taxon>
        <taxon>Endopterygota</taxon>
        <taxon>Hymenoptera</taxon>
        <taxon>Apocrita</taxon>
        <taxon>Aculeata</taxon>
        <taxon>Vespoidea</taxon>
        <taxon>Vespidae</taxon>
        <taxon>Polistinae</taxon>
        <taxon>Polistini</taxon>
        <taxon>Polistes</taxon>
    </lineage>
</organism>
<feature type="transmembrane region" description="Helical" evidence="10">
    <location>
        <begin position="49"/>
        <end position="69"/>
    </location>
</feature>
<evidence type="ECO:0000256" key="2">
    <source>
        <dbReference type="ARBA" id="ARBA00022475"/>
    </source>
</evidence>
<accession>A0ABM1IRF0</accession>
<name>A0ABM1IRF0_POLDO</name>
<evidence type="ECO:0000256" key="5">
    <source>
        <dbReference type="ARBA" id="ARBA00022725"/>
    </source>
</evidence>
<keyword evidence="6 10" id="KW-1133">Transmembrane helix</keyword>
<keyword evidence="3" id="KW-0716">Sensory transduction</keyword>
<proteinExistence type="predicted"/>
<dbReference type="RefSeq" id="XP_015182787.1">
    <property type="nucleotide sequence ID" value="XM_015327301.1"/>
</dbReference>
<gene>
    <name evidence="12" type="primary">LOC107069746</name>
</gene>
<evidence type="ECO:0000256" key="3">
    <source>
        <dbReference type="ARBA" id="ARBA00022606"/>
    </source>
</evidence>
<sequence>MSTTLIKMITCRINSRPLARFMKEIQQDYSDENYRNTKERSIFNSYNKLSYRFITITVPSMTLVLVTYFTREALTSVLSVMSNSTLEYQLPYKIRPLIKPKDSMSFFLGCIYQSLSIPLIISAYVGVDCLFASLAIHITAQFAILKHRIEESLKDRERGIRKVIIEHCRLIRLAETLEDNFTAIIFQQLLATTFQLCLTGYQMLVILKTSMGYLSVLRKFL</sequence>
<evidence type="ECO:0000256" key="10">
    <source>
        <dbReference type="SAM" id="Phobius"/>
    </source>
</evidence>
<evidence type="ECO:0000256" key="8">
    <source>
        <dbReference type="ARBA" id="ARBA00023170"/>
    </source>
</evidence>
<dbReference type="PANTHER" id="PTHR21137:SF35">
    <property type="entry name" value="ODORANT RECEPTOR 19A-RELATED"/>
    <property type="match status" value="1"/>
</dbReference>
<keyword evidence="9" id="KW-0807">Transducer</keyword>
<feature type="transmembrane region" description="Helical" evidence="10">
    <location>
        <begin position="121"/>
        <end position="145"/>
    </location>
</feature>
<dbReference type="InterPro" id="IPR004117">
    <property type="entry name" value="7tm6_olfct_rcpt"/>
</dbReference>
<evidence type="ECO:0000313" key="11">
    <source>
        <dbReference type="Proteomes" id="UP000694924"/>
    </source>
</evidence>
<evidence type="ECO:0000256" key="7">
    <source>
        <dbReference type="ARBA" id="ARBA00023136"/>
    </source>
</evidence>
<keyword evidence="11" id="KW-1185">Reference proteome</keyword>
<evidence type="ECO:0000256" key="4">
    <source>
        <dbReference type="ARBA" id="ARBA00022692"/>
    </source>
</evidence>
<dbReference type="GeneID" id="107069746"/>
<evidence type="ECO:0000256" key="1">
    <source>
        <dbReference type="ARBA" id="ARBA00004651"/>
    </source>
</evidence>
<protein>
    <submittedName>
        <fullName evidence="12">Uncharacterized protein LOC107069746</fullName>
    </submittedName>
</protein>
<keyword evidence="8" id="KW-0675">Receptor</keyword>
<keyword evidence="2" id="KW-1003">Cell membrane</keyword>
<keyword evidence="7 10" id="KW-0472">Membrane</keyword>
<evidence type="ECO:0000256" key="6">
    <source>
        <dbReference type="ARBA" id="ARBA00022989"/>
    </source>
</evidence>
<evidence type="ECO:0000313" key="12">
    <source>
        <dbReference type="RefSeq" id="XP_015182787.1"/>
    </source>
</evidence>
<dbReference type="Pfam" id="PF02949">
    <property type="entry name" value="7tm_6"/>
    <property type="match status" value="1"/>
</dbReference>
<evidence type="ECO:0000256" key="9">
    <source>
        <dbReference type="ARBA" id="ARBA00023224"/>
    </source>
</evidence>
<keyword evidence="5" id="KW-0552">Olfaction</keyword>
<dbReference type="PANTHER" id="PTHR21137">
    <property type="entry name" value="ODORANT RECEPTOR"/>
    <property type="match status" value="1"/>
</dbReference>
<dbReference type="Proteomes" id="UP000694924">
    <property type="component" value="Unplaced"/>
</dbReference>